<accession>A0ABV5JNM8</accession>
<name>A0ABV5JNM8_9ACTN</name>
<dbReference type="SUPFAM" id="SSF53474">
    <property type="entry name" value="alpha/beta-Hydrolases"/>
    <property type="match status" value="1"/>
</dbReference>
<reference evidence="2 3" key="1">
    <citation type="submission" date="2024-09" db="EMBL/GenBank/DDBJ databases">
        <authorList>
            <person name="Sun Q."/>
            <person name="Mori K."/>
        </authorList>
    </citation>
    <scope>NUCLEOTIDE SEQUENCE [LARGE SCALE GENOMIC DNA]</scope>
    <source>
        <strain evidence="2 3">CCM 7659</strain>
    </source>
</reference>
<feature type="domain" description="BAAT/Acyl-CoA thioester hydrolase C-terminal" evidence="1">
    <location>
        <begin position="146"/>
        <end position="300"/>
    </location>
</feature>
<protein>
    <submittedName>
        <fullName evidence="2">Acyl-CoA thioester hydrolase/BAAT C-terminal domain-containing protein</fullName>
    </submittedName>
</protein>
<gene>
    <name evidence="2" type="ORF">ACFFVD_05855</name>
</gene>
<dbReference type="PANTHER" id="PTHR10824">
    <property type="entry name" value="ACYL-COENZYME A THIOESTERASE-RELATED"/>
    <property type="match status" value="1"/>
</dbReference>
<dbReference type="EMBL" id="JBHMDY010000004">
    <property type="protein sequence ID" value="MFB9259324.1"/>
    <property type="molecule type" value="Genomic_DNA"/>
</dbReference>
<dbReference type="GO" id="GO:0016787">
    <property type="term" value="F:hydrolase activity"/>
    <property type="evidence" value="ECO:0007669"/>
    <property type="project" value="UniProtKB-KW"/>
</dbReference>
<evidence type="ECO:0000313" key="3">
    <source>
        <dbReference type="Proteomes" id="UP001589700"/>
    </source>
</evidence>
<proteinExistence type="predicted"/>
<dbReference type="InterPro" id="IPR029058">
    <property type="entry name" value="AB_hydrolase_fold"/>
</dbReference>
<keyword evidence="3" id="KW-1185">Reference proteome</keyword>
<dbReference type="Gene3D" id="3.40.50.1820">
    <property type="entry name" value="alpha/beta hydrolase"/>
    <property type="match status" value="1"/>
</dbReference>
<organism evidence="2 3">
    <name type="scientific">Dietzia aerolata</name>
    <dbReference type="NCBI Taxonomy" id="595984"/>
    <lineage>
        <taxon>Bacteria</taxon>
        <taxon>Bacillati</taxon>
        <taxon>Actinomycetota</taxon>
        <taxon>Actinomycetes</taxon>
        <taxon>Mycobacteriales</taxon>
        <taxon>Dietziaceae</taxon>
        <taxon>Dietzia</taxon>
    </lineage>
</organism>
<dbReference type="PANTHER" id="PTHR10824:SF4">
    <property type="entry name" value="ACYL-COENZYME A THIOESTERASE 1-LIKE"/>
    <property type="match status" value="1"/>
</dbReference>
<dbReference type="InterPro" id="IPR014940">
    <property type="entry name" value="BAAT_C"/>
</dbReference>
<dbReference type="RefSeq" id="WP_182632007.1">
    <property type="nucleotide sequence ID" value="NZ_JAALDM010000109.1"/>
</dbReference>
<comment type="caution">
    <text evidence="2">The sequence shown here is derived from an EMBL/GenBank/DDBJ whole genome shotgun (WGS) entry which is preliminary data.</text>
</comment>
<dbReference type="Proteomes" id="UP001589700">
    <property type="component" value="Unassembled WGS sequence"/>
</dbReference>
<dbReference type="Pfam" id="PF08840">
    <property type="entry name" value="BAAT_C"/>
    <property type="match status" value="1"/>
</dbReference>
<evidence type="ECO:0000259" key="1">
    <source>
        <dbReference type="Pfam" id="PF08840"/>
    </source>
</evidence>
<evidence type="ECO:0000313" key="2">
    <source>
        <dbReference type="EMBL" id="MFB9259324.1"/>
    </source>
</evidence>
<sequence length="336" mass="36696">MRKVWSWLKWPVVFLVVVVLAFVAARVVNHFRYPDPDLAYPDPMNAAAYPTAMPGVAVTPIADGPVRGFHLRPDDIRHRGVVLTWGGSEGGPDFDHAELLASQGHEVLALFYFGQPDQPEMLSRVPVETVSRALDWAEANVESVDPVTVIGTSKGAELAALAPTYEPRIDNTVLFAPGDHVTQGLDFSNVASSWTYRGEEIPYLAFSDASDSGPTLRMLAATVLGTPVRLRPVYEATFDQPGAQDKQIDLTRVPGEVLIFAGGDDQLWPAADSARRFAEMRPDRTEVHIYPEAGHIFSVPGDYAKGMWMGGSAEANAAALQDSDRILGERLADWSR</sequence>
<keyword evidence="2" id="KW-0378">Hydrolase</keyword>